<gene>
    <name evidence="2" type="ORF">K466DRAFT_464209</name>
</gene>
<evidence type="ECO:0000313" key="2">
    <source>
        <dbReference type="EMBL" id="TFK80134.1"/>
    </source>
</evidence>
<reference evidence="2 3" key="1">
    <citation type="journal article" date="2019" name="Nat. Ecol. Evol.">
        <title>Megaphylogeny resolves global patterns of mushroom evolution.</title>
        <authorList>
            <person name="Varga T."/>
            <person name="Krizsan K."/>
            <person name="Foldi C."/>
            <person name="Dima B."/>
            <person name="Sanchez-Garcia M."/>
            <person name="Sanchez-Ramirez S."/>
            <person name="Szollosi G.J."/>
            <person name="Szarkandi J.G."/>
            <person name="Papp V."/>
            <person name="Albert L."/>
            <person name="Andreopoulos W."/>
            <person name="Angelini C."/>
            <person name="Antonin V."/>
            <person name="Barry K.W."/>
            <person name="Bougher N.L."/>
            <person name="Buchanan P."/>
            <person name="Buyck B."/>
            <person name="Bense V."/>
            <person name="Catcheside P."/>
            <person name="Chovatia M."/>
            <person name="Cooper J."/>
            <person name="Damon W."/>
            <person name="Desjardin D."/>
            <person name="Finy P."/>
            <person name="Geml J."/>
            <person name="Haridas S."/>
            <person name="Hughes K."/>
            <person name="Justo A."/>
            <person name="Karasinski D."/>
            <person name="Kautmanova I."/>
            <person name="Kiss B."/>
            <person name="Kocsube S."/>
            <person name="Kotiranta H."/>
            <person name="LaButti K.M."/>
            <person name="Lechner B.E."/>
            <person name="Liimatainen K."/>
            <person name="Lipzen A."/>
            <person name="Lukacs Z."/>
            <person name="Mihaltcheva S."/>
            <person name="Morgado L.N."/>
            <person name="Niskanen T."/>
            <person name="Noordeloos M.E."/>
            <person name="Ohm R.A."/>
            <person name="Ortiz-Santana B."/>
            <person name="Ovrebo C."/>
            <person name="Racz N."/>
            <person name="Riley R."/>
            <person name="Savchenko A."/>
            <person name="Shiryaev A."/>
            <person name="Soop K."/>
            <person name="Spirin V."/>
            <person name="Szebenyi C."/>
            <person name="Tomsovsky M."/>
            <person name="Tulloss R.E."/>
            <person name="Uehling J."/>
            <person name="Grigoriev I.V."/>
            <person name="Vagvolgyi C."/>
            <person name="Papp T."/>
            <person name="Martin F.M."/>
            <person name="Miettinen O."/>
            <person name="Hibbett D.S."/>
            <person name="Nagy L.G."/>
        </authorList>
    </citation>
    <scope>NUCLEOTIDE SEQUENCE [LARGE SCALE GENOMIC DNA]</scope>
    <source>
        <strain evidence="2 3">HHB13444</strain>
    </source>
</reference>
<proteinExistence type="predicted"/>
<dbReference type="AlphaFoldDB" id="A0A5C3NRV3"/>
<dbReference type="EMBL" id="ML211839">
    <property type="protein sequence ID" value="TFK80134.1"/>
    <property type="molecule type" value="Genomic_DNA"/>
</dbReference>
<dbReference type="InParanoid" id="A0A5C3NRV3"/>
<feature type="non-terminal residue" evidence="2">
    <location>
        <position position="1"/>
    </location>
</feature>
<keyword evidence="3" id="KW-1185">Reference proteome</keyword>
<keyword evidence="1" id="KW-0472">Membrane</keyword>
<accession>A0A5C3NRV3</accession>
<keyword evidence="1" id="KW-1133">Transmembrane helix</keyword>
<evidence type="ECO:0000256" key="1">
    <source>
        <dbReference type="SAM" id="Phobius"/>
    </source>
</evidence>
<name>A0A5C3NRV3_9APHY</name>
<protein>
    <submittedName>
        <fullName evidence="2">Uncharacterized protein</fullName>
    </submittedName>
</protein>
<feature type="transmembrane region" description="Helical" evidence="1">
    <location>
        <begin position="14"/>
        <end position="36"/>
    </location>
</feature>
<keyword evidence="1" id="KW-0812">Transmembrane</keyword>
<dbReference type="Proteomes" id="UP000308197">
    <property type="component" value="Unassembled WGS sequence"/>
</dbReference>
<evidence type="ECO:0000313" key="3">
    <source>
        <dbReference type="Proteomes" id="UP000308197"/>
    </source>
</evidence>
<feature type="non-terminal residue" evidence="2">
    <location>
        <position position="104"/>
    </location>
</feature>
<organism evidence="2 3">
    <name type="scientific">Polyporus arcularius HHB13444</name>
    <dbReference type="NCBI Taxonomy" id="1314778"/>
    <lineage>
        <taxon>Eukaryota</taxon>
        <taxon>Fungi</taxon>
        <taxon>Dikarya</taxon>
        <taxon>Basidiomycota</taxon>
        <taxon>Agaricomycotina</taxon>
        <taxon>Agaricomycetes</taxon>
        <taxon>Polyporales</taxon>
        <taxon>Polyporaceae</taxon>
        <taxon>Polyporus</taxon>
    </lineage>
</organism>
<sequence>TEPFFAGMKGDHPVVNTCIFLVLVLNLLYHVTLPACRLTIKILKQLLRIAWADELAHNGSGAEQLQSVLASIPADVSTSIKHLNIFPETNDYACCPSCFALYLP</sequence>